<dbReference type="VEuPathDB" id="FungiDB:P170DRAFT_254680"/>
<dbReference type="AlphaFoldDB" id="A0A2I2FZ25"/>
<dbReference type="GeneID" id="36550743"/>
<dbReference type="EMBL" id="MSFO01000007">
    <property type="protein sequence ID" value="PLB45890.1"/>
    <property type="molecule type" value="Genomic_DNA"/>
</dbReference>
<accession>A0A2I2FZ25</accession>
<dbReference type="InterPro" id="IPR012942">
    <property type="entry name" value="SRR1-like"/>
</dbReference>
<comment type="caution">
    <text evidence="3">The sequence shown here is derived from an EMBL/GenBank/DDBJ whole genome shotgun (WGS) entry which is preliminary data.</text>
</comment>
<feature type="compositionally biased region" description="Polar residues" evidence="1">
    <location>
        <begin position="20"/>
        <end position="45"/>
    </location>
</feature>
<evidence type="ECO:0000259" key="2">
    <source>
        <dbReference type="Pfam" id="PF07985"/>
    </source>
</evidence>
<feature type="region of interest" description="Disordered" evidence="1">
    <location>
        <begin position="1"/>
        <end position="63"/>
    </location>
</feature>
<proteinExistence type="predicted"/>
<dbReference type="RefSeq" id="XP_024701192.1">
    <property type="nucleotide sequence ID" value="XM_024843044.1"/>
</dbReference>
<reference evidence="3 4" key="1">
    <citation type="submission" date="2016-12" db="EMBL/GenBank/DDBJ databases">
        <title>The genomes of Aspergillus section Nigri reveals drivers in fungal speciation.</title>
        <authorList>
            <consortium name="DOE Joint Genome Institute"/>
            <person name="Vesth T.C."/>
            <person name="Nybo J."/>
            <person name="Theobald S."/>
            <person name="Brandl J."/>
            <person name="Frisvad J.C."/>
            <person name="Nielsen K.F."/>
            <person name="Lyhne E.K."/>
            <person name="Kogle M.E."/>
            <person name="Kuo A."/>
            <person name="Riley R."/>
            <person name="Clum A."/>
            <person name="Nolan M."/>
            <person name="Lipzen A."/>
            <person name="Salamov A."/>
            <person name="Henrissat B."/>
            <person name="Wiebenga A."/>
            <person name="De Vries R.P."/>
            <person name="Grigoriev I.V."/>
            <person name="Mortensen U.H."/>
            <person name="Andersen M.R."/>
            <person name="Baker S.E."/>
        </authorList>
    </citation>
    <scope>NUCLEOTIDE SEQUENCE [LARGE SCALE GENOMIC DNA]</scope>
    <source>
        <strain evidence="3 4">IBT 23096</strain>
    </source>
</reference>
<name>A0A2I2FZ25_9EURO</name>
<evidence type="ECO:0000313" key="4">
    <source>
        <dbReference type="Proteomes" id="UP000234275"/>
    </source>
</evidence>
<dbReference type="PANTHER" id="PTHR42080">
    <property type="entry name" value="SRR1 DOMAIN-CONTAINING PROTEIN"/>
    <property type="match status" value="1"/>
</dbReference>
<sequence length="265" mass="29501">MPHSSRKKTPHHQHKRLQVTDDSGWTHVSTSGKTARQVLRTTAAHQQDDPAQPGSFVPAEAPSKLTAEDLGRQFESYRRRWETSDACQVVREALRAHTTPAAVAAQDAIVCIGLGSPSGFLRGGWVDRRSVSMYQLAGLVSVVDWMKQTNPNVSVYAQDPVFNELDKSLLSSLGVVVLEHPHAFEKVTPATFLYCPGAEQAHLSQLLALNPGFLFGGPLEDNDSEVVRQFVGARGSVRLPRFQEHEHAFWNMRIYYPEDTEEDDD</sequence>
<protein>
    <recommendedName>
        <fullName evidence="2">SRR1-like domain-containing protein</fullName>
    </recommendedName>
</protein>
<dbReference type="STRING" id="1392250.A0A2I2FZ25"/>
<dbReference type="OrthoDB" id="5318346at2759"/>
<feature type="compositionally biased region" description="Basic residues" evidence="1">
    <location>
        <begin position="1"/>
        <end position="17"/>
    </location>
</feature>
<feature type="domain" description="SRR1-like" evidence="2">
    <location>
        <begin position="103"/>
        <end position="256"/>
    </location>
</feature>
<keyword evidence="4" id="KW-1185">Reference proteome</keyword>
<gene>
    <name evidence="3" type="ORF">P170DRAFT_254680</name>
</gene>
<organism evidence="3 4">
    <name type="scientific">Aspergillus steynii IBT 23096</name>
    <dbReference type="NCBI Taxonomy" id="1392250"/>
    <lineage>
        <taxon>Eukaryota</taxon>
        <taxon>Fungi</taxon>
        <taxon>Dikarya</taxon>
        <taxon>Ascomycota</taxon>
        <taxon>Pezizomycotina</taxon>
        <taxon>Eurotiomycetes</taxon>
        <taxon>Eurotiomycetidae</taxon>
        <taxon>Eurotiales</taxon>
        <taxon>Aspergillaceae</taxon>
        <taxon>Aspergillus</taxon>
        <taxon>Aspergillus subgen. Circumdati</taxon>
    </lineage>
</organism>
<dbReference type="Pfam" id="PF07985">
    <property type="entry name" value="SRR1"/>
    <property type="match status" value="1"/>
</dbReference>
<dbReference type="PANTHER" id="PTHR42080:SF1">
    <property type="entry name" value="SRR1-LIKE DOMAIN-CONTAINING PROTEIN"/>
    <property type="match status" value="1"/>
</dbReference>
<dbReference type="Proteomes" id="UP000234275">
    <property type="component" value="Unassembled WGS sequence"/>
</dbReference>
<evidence type="ECO:0000313" key="3">
    <source>
        <dbReference type="EMBL" id="PLB45890.1"/>
    </source>
</evidence>
<evidence type="ECO:0000256" key="1">
    <source>
        <dbReference type="SAM" id="MobiDB-lite"/>
    </source>
</evidence>